<feature type="transmembrane region" description="Helical" evidence="1">
    <location>
        <begin position="32"/>
        <end position="54"/>
    </location>
</feature>
<accession>A0A9W6V9M1</accession>
<keyword evidence="1" id="KW-0472">Membrane</keyword>
<name>A0A9W6V9M1_9PSEU</name>
<dbReference type="Proteomes" id="UP001165042">
    <property type="component" value="Unassembled WGS sequence"/>
</dbReference>
<evidence type="ECO:0000256" key="1">
    <source>
        <dbReference type="SAM" id="Phobius"/>
    </source>
</evidence>
<keyword evidence="3" id="KW-1185">Reference proteome</keyword>
<feature type="transmembrane region" description="Helical" evidence="1">
    <location>
        <begin position="206"/>
        <end position="224"/>
    </location>
</feature>
<dbReference type="EMBL" id="BSSD01000006">
    <property type="protein sequence ID" value="GLW93452.1"/>
    <property type="molecule type" value="Genomic_DNA"/>
</dbReference>
<organism evidence="2 3">
    <name type="scientific">Actinokineospora globicatena</name>
    <dbReference type="NCBI Taxonomy" id="103729"/>
    <lineage>
        <taxon>Bacteria</taxon>
        <taxon>Bacillati</taxon>
        <taxon>Actinomycetota</taxon>
        <taxon>Actinomycetes</taxon>
        <taxon>Pseudonocardiales</taxon>
        <taxon>Pseudonocardiaceae</taxon>
        <taxon>Actinokineospora</taxon>
    </lineage>
</organism>
<evidence type="ECO:0000313" key="3">
    <source>
        <dbReference type="Proteomes" id="UP001165042"/>
    </source>
</evidence>
<protein>
    <recommendedName>
        <fullName evidence="4">Four helix bundle sensory module for signal transduction</fullName>
    </recommendedName>
</protein>
<reference evidence="2" key="1">
    <citation type="submission" date="2023-02" db="EMBL/GenBank/DDBJ databases">
        <title>Actinokineospora globicatena NBRC 15670.</title>
        <authorList>
            <person name="Ichikawa N."/>
            <person name="Sato H."/>
            <person name="Tonouchi N."/>
        </authorList>
    </citation>
    <scope>NUCLEOTIDE SEQUENCE</scope>
    <source>
        <strain evidence="2">NBRC 15670</strain>
    </source>
</reference>
<proteinExistence type="predicted"/>
<dbReference type="AlphaFoldDB" id="A0A9W6V9M1"/>
<feature type="transmembrane region" description="Helical" evidence="1">
    <location>
        <begin position="236"/>
        <end position="258"/>
    </location>
</feature>
<keyword evidence="1" id="KW-1133">Transmembrane helix</keyword>
<gene>
    <name evidence="2" type="ORF">Aglo03_42680</name>
</gene>
<sequence>MIDSARSRVSARGWTSVLAGVAGRFERTEQRLVAVTAVLAAALVLLGFLGQSAVRDREALLDDAVHRGNTLTGAALDVYRALADADATSLNAVVVEPHRVSAERKRFREDLFDAADALRVAASLTPAGPSADRVRDLTDRLPEYSRLVESGWRHSAVSQPVGTSYLAQASHLVRGDLLRLAGELHREQAAALTEAQSAAGRPPWEVFAVGAATLVLFVLAQRYLARRTRRRFNRGLVLSTALVLASLVTVGISVTVAAGHADASVREFDTVVAPLAKARNLAREADGDEVRILVFPKVGDVASLRDGLAALDEQVSAAGSGGGDRQRIDRAATALLSWRAAVRPLIEPGGAPLTYQQMSGLVIGTDQAAHAQQFDEVLTDAITWHSTHAATSTATARGALTNIDEVFVVCATLALLSLGWGLWPRIREYY</sequence>
<evidence type="ECO:0000313" key="2">
    <source>
        <dbReference type="EMBL" id="GLW93452.1"/>
    </source>
</evidence>
<keyword evidence="1" id="KW-0812">Transmembrane</keyword>
<evidence type="ECO:0008006" key="4">
    <source>
        <dbReference type="Google" id="ProtNLM"/>
    </source>
</evidence>
<comment type="caution">
    <text evidence="2">The sequence shown here is derived from an EMBL/GenBank/DDBJ whole genome shotgun (WGS) entry which is preliminary data.</text>
</comment>